<reference evidence="6" key="1">
    <citation type="journal article" date="2019" name="Int. J. Syst. Evol. Microbiol.">
        <title>The Global Catalogue of Microorganisms (GCM) 10K type strain sequencing project: providing services to taxonomists for standard genome sequencing and annotation.</title>
        <authorList>
            <consortium name="The Broad Institute Genomics Platform"/>
            <consortium name="The Broad Institute Genome Sequencing Center for Infectious Disease"/>
            <person name="Wu L."/>
            <person name="Ma J."/>
        </authorList>
    </citation>
    <scope>NUCLEOTIDE SEQUENCE [LARGE SCALE GENOMIC DNA]</scope>
    <source>
        <strain evidence="6">CGMCC 1.1927</strain>
    </source>
</reference>
<dbReference type="EMBL" id="BMKU01000009">
    <property type="protein sequence ID" value="GGH03194.1"/>
    <property type="molecule type" value="Genomic_DNA"/>
</dbReference>
<evidence type="ECO:0000313" key="6">
    <source>
        <dbReference type="Proteomes" id="UP000596938"/>
    </source>
</evidence>
<name>A0ABQ1XUA7_9MICC</name>
<evidence type="ECO:0000313" key="5">
    <source>
        <dbReference type="EMBL" id="GGH03194.1"/>
    </source>
</evidence>
<evidence type="ECO:0000256" key="3">
    <source>
        <dbReference type="ARBA" id="ARBA00022989"/>
    </source>
</evidence>
<keyword evidence="6" id="KW-1185">Reference proteome</keyword>
<comment type="caution">
    <text evidence="5">The sequence shown here is derived from an EMBL/GenBank/DDBJ whole genome shotgun (WGS) entry which is preliminary data.</text>
</comment>
<comment type="subcellular location">
    <subcellularLocation>
        <location evidence="1">Endomembrane system</location>
        <topology evidence="1">Multi-pass membrane protein</topology>
    </subcellularLocation>
</comment>
<protein>
    <recommendedName>
        <fullName evidence="7">Isoprenylcysteine carboxylmethyltransferase family protein</fullName>
    </recommendedName>
</protein>
<organism evidence="5 6">
    <name type="scientific">Pseudarthrobacter polychromogenes</name>
    <dbReference type="NCBI Taxonomy" id="1676"/>
    <lineage>
        <taxon>Bacteria</taxon>
        <taxon>Bacillati</taxon>
        <taxon>Actinomycetota</taxon>
        <taxon>Actinomycetes</taxon>
        <taxon>Micrococcales</taxon>
        <taxon>Micrococcaceae</taxon>
        <taxon>Pseudarthrobacter</taxon>
    </lineage>
</organism>
<sequence>MVVGMPGKVAAPGWRLLLSNIPLPEQNLLGIAAGAALQRLVPIRLSGISSRWQRRLRTAGGASLAAGGVLVTWSWWAAHRTLLTRPAELLTSGPYSFSRNPMYVGWTLLHLGIGLVRRNAWSLAALPVAAGAVHRQVLREEASLAASFGGAFAEYRRAVPRYVGRRCAGIRRCVGFRCPGRRGGLRRRRLR</sequence>
<keyword evidence="4" id="KW-0472">Membrane</keyword>
<dbReference type="PANTHER" id="PTHR12714">
    <property type="entry name" value="PROTEIN-S ISOPRENYLCYSTEINE O-METHYLTRANSFERASE"/>
    <property type="match status" value="1"/>
</dbReference>
<dbReference type="InterPro" id="IPR007318">
    <property type="entry name" value="Phopholipid_MeTrfase"/>
</dbReference>
<dbReference type="Pfam" id="PF04191">
    <property type="entry name" value="PEMT"/>
    <property type="match status" value="1"/>
</dbReference>
<keyword evidence="3" id="KW-1133">Transmembrane helix</keyword>
<dbReference type="Gene3D" id="1.20.120.1630">
    <property type="match status" value="1"/>
</dbReference>
<proteinExistence type="predicted"/>
<accession>A0ABQ1XUA7</accession>
<evidence type="ECO:0000256" key="1">
    <source>
        <dbReference type="ARBA" id="ARBA00004127"/>
    </source>
</evidence>
<evidence type="ECO:0000256" key="2">
    <source>
        <dbReference type="ARBA" id="ARBA00022692"/>
    </source>
</evidence>
<dbReference type="PANTHER" id="PTHR12714:SF9">
    <property type="entry name" value="PROTEIN-S-ISOPRENYLCYSTEINE O-METHYLTRANSFERASE"/>
    <property type="match status" value="1"/>
</dbReference>
<dbReference type="Proteomes" id="UP000596938">
    <property type="component" value="Unassembled WGS sequence"/>
</dbReference>
<evidence type="ECO:0000256" key="4">
    <source>
        <dbReference type="ARBA" id="ARBA00023136"/>
    </source>
</evidence>
<evidence type="ECO:0008006" key="7">
    <source>
        <dbReference type="Google" id="ProtNLM"/>
    </source>
</evidence>
<gene>
    <name evidence="5" type="ORF">GCM10011577_28920</name>
</gene>
<keyword evidence="2" id="KW-0812">Transmembrane</keyword>